<feature type="domain" description="THAP-type" evidence="6">
    <location>
        <begin position="33"/>
        <end position="124"/>
    </location>
</feature>
<keyword evidence="8" id="KW-1185">Reference proteome</keyword>
<evidence type="ECO:0000256" key="1">
    <source>
        <dbReference type="ARBA" id="ARBA00022723"/>
    </source>
</evidence>
<keyword evidence="2 5" id="KW-0863">Zinc-finger</keyword>
<comment type="caution">
    <text evidence="7">The sequence shown here is derived from an EMBL/GenBank/DDBJ whole genome shotgun (WGS) entry which is preliminary data.</text>
</comment>
<keyword evidence="3" id="KW-0862">Zinc</keyword>
<dbReference type="InterPro" id="IPR006612">
    <property type="entry name" value="THAP_Znf"/>
</dbReference>
<dbReference type="GO" id="GO:0043565">
    <property type="term" value="F:sequence-specific DNA binding"/>
    <property type="evidence" value="ECO:0007669"/>
    <property type="project" value="InterPro"/>
</dbReference>
<protein>
    <submittedName>
        <fullName evidence="7">THAP domain-containing protein 2</fullName>
    </submittedName>
</protein>
<dbReference type="EMBL" id="JARQWQ010000021">
    <property type="protein sequence ID" value="KAK2564730.1"/>
    <property type="molecule type" value="Genomic_DNA"/>
</dbReference>
<name>A0AAD9QPG0_ACRCE</name>
<keyword evidence="1" id="KW-0479">Metal-binding</keyword>
<evidence type="ECO:0000256" key="2">
    <source>
        <dbReference type="ARBA" id="ARBA00022771"/>
    </source>
</evidence>
<feature type="non-terminal residue" evidence="7">
    <location>
        <position position="1"/>
    </location>
</feature>
<keyword evidence="4 5" id="KW-0238">DNA-binding</keyword>
<evidence type="ECO:0000259" key="6">
    <source>
        <dbReference type="PROSITE" id="PS50950"/>
    </source>
</evidence>
<dbReference type="SMART" id="SM00980">
    <property type="entry name" value="THAP"/>
    <property type="match status" value="1"/>
</dbReference>
<organism evidence="7 8">
    <name type="scientific">Acropora cervicornis</name>
    <name type="common">Staghorn coral</name>
    <dbReference type="NCBI Taxonomy" id="6130"/>
    <lineage>
        <taxon>Eukaryota</taxon>
        <taxon>Metazoa</taxon>
        <taxon>Cnidaria</taxon>
        <taxon>Anthozoa</taxon>
        <taxon>Hexacorallia</taxon>
        <taxon>Scleractinia</taxon>
        <taxon>Astrocoeniina</taxon>
        <taxon>Acroporidae</taxon>
        <taxon>Acropora</taxon>
    </lineage>
</organism>
<dbReference type="SUPFAM" id="SSF57716">
    <property type="entry name" value="Glucocorticoid receptor-like (DNA-binding domain)"/>
    <property type="match status" value="1"/>
</dbReference>
<evidence type="ECO:0000256" key="4">
    <source>
        <dbReference type="ARBA" id="ARBA00023125"/>
    </source>
</evidence>
<dbReference type="PROSITE" id="PS50950">
    <property type="entry name" value="ZF_THAP"/>
    <property type="match status" value="1"/>
</dbReference>
<gene>
    <name evidence="7" type="ORF">P5673_011411</name>
</gene>
<dbReference type="GO" id="GO:0008270">
    <property type="term" value="F:zinc ion binding"/>
    <property type="evidence" value="ECO:0007669"/>
    <property type="project" value="UniProtKB-KW"/>
</dbReference>
<accession>A0AAD9QPG0</accession>
<dbReference type="PANTHER" id="PTHR46600:SF11">
    <property type="entry name" value="THAP DOMAIN-CONTAINING PROTEIN 10"/>
    <property type="match status" value="1"/>
</dbReference>
<dbReference type="PANTHER" id="PTHR46600">
    <property type="entry name" value="THAP DOMAIN-CONTAINING"/>
    <property type="match status" value="1"/>
</dbReference>
<evidence type="ECO:0000256" key="3">
    <source>
        <dbReference type="ARBA" id="ARBA00022833"/>
    </source>
</evidence>
<evidence type="ECO:0000256" key="5">
    <source>
        <dbReference type="PROSITE-ProRule" id="PRU00309"/>
    </source>
</evidence>
<dbReference type="Pfam" id="PF05485">
    <property type="entry name" value="THAP"/>
    <property type="match status" value="1"/>
</dbReference>
<sequence>MSVTELQDGLYRNVSAIHEETRKKLFTENAAKMVEKCVVYGCSNSKNKQKGISMRKIPSDSDPRAEVRRRRQRWIKFVNQTRKHWIPGKTSSICSVHFKHEDFTRPFNSNLKRVLREDEFGVCHVRSAKERMRNLNSLGPAIEGEPSTGHQDTTLELNLSCIGPGTSTSENTTVDLDVSCIEPGTSVSTSSSDNTTVELNVSCTEPGTSTSENTTVDVNVS</sequence>
<dbReference type="Proteomes" id="UP001249851">
    <property type="component" value="Unassembled WGS sequence"/>
</dbReference>
<reference evidence="7" key="1">
    <citation type="journal article" date="2023" name="G3 (Bethesda)">
        <title>Whole genome assembly and annotation of the endangered Caribbean coral Acropora cervicornis.</title>
        <authorList>
            <person name="Selwyn J.D."/>
            <person name="Vollmer S.V."/>
        </authorList>
    </citation>
    <scope>NUCLEOTIDE SEQUENCE</scope>
    <source>
        <strain evidence="7">K2</strain>
    </source>
</reference>
<dbReference type="InterPro" id="IPR026516">
    <property type="entry name" value="THAP1/10"/>
</dbReference>
<dbReference type="AlphaFoldDB" id="A0AAD9QPG0"/>
<reference evidence="7" key="2">
    <citation type="journal article" date="2023" name="Science">
        <title>Genomic signatures of disease resistance in endangered staghorn corals.</title>
        <authorList>
            <person name="Vollmer S.V."/>
            <person name="Selwyn J.D."/>
            <person name="Despard B.A."/>
            <person name="Roesel C.L."/>
        </authorList>
    </citation>
    <scope>NUCLEOTIDE SEQUENCE</scope>
    <source>
        <strain evidence="7">K2</strain>
    </source>
</reference>
<evidence type="ECO:0000313" key="7">
    <source>
        <dbReference type="EMBL" id="KAK2564730.1"/>
    </source>
</evidence>
<proteinExistence type="predicted"/>
<evidence type="ECO:0000313" key="8">
    <source>
        <dbReference type="Proteomes" id="UP001249851"/>
    </source>
</evidence>